<evidence type="ECO:0000313" key="3">
    <source>
        <dbReference type="Proteomes" id="UP000236630"/>
    </source>
</evidence>
<evidence type="ECO:0000256" key="1">
    <source>
        <dbReference type="SAM" id="MobiDB-lite"/>
    </source>
</evidence>
<dbReference type="EMBL" id="BDQV01000586">
    <property type="protein sequence ID" value="GAY66535.1"/>
    <property type="molecule type" value="Genomic_DNA"/>
</dbReference>
<gene>
    <name evidence="2" type="ORF">CUMW_249450</name>
</gene>
<keyword evidence="3" id="KW-1185">Reference proteome</keyword>
<proteinExistence type="predicted"/>
<sequence>MSFGSEPFNPPKQMPKGSPSPAYTAGTLIPGNPPTARSVETAYPGVTNASSLFLVISF</sequence>
<name>A0A2H5QQI3_CITUN</name>
<accession>A0A2H5QQI3</accession>
<feature type="region of interest" description="Disordered" evidence="1">
    <location>
        <begin position="1"/>
        <end position="36"/>
    </location>
</feature>
<comment type="caution">
    <text evidence="2">The sequence shown here is derived from an EMBL/GenBank/DDBJ whole genome shotgun (WGS) entry which is preliminary data.</text>
</comment>
<reference evidence="2 3" key="1">
    <citation type="journal article" date="2017" name="Front. Genet.">
        <title>Draft sequencing of the heterozygous diploid genome of Satsuma (Citrus unshiu Marc.) using a hybrid assembly approach.</title>
        <authorList>
            <person name="Shimizu T."/>
            <person name="Tanizawa Y."/>
            <person name="Mochizuki T."/>
            <person name="Nagasaki H."/>
            <person name="Yoshioka T."/>
            <person name="Toyoda A."/>
            <person name="Fujiyama A."/>
            <person name="Kaminuma E."/>
            <person name="Nakamura Y."/>
        </authorList>
    </citation>
    <scope>NUCLEOTIDE SEQUENCE [LARGE SCALE GENOMIC DNA]</scope>
    <source>
        <strain evidence="3">cv. Miyagawa wase</strain>
    </source>
</reference>
<organism evidence="2 3">
    <name type="scientific">Citrus unshiu</name>
    <name type="common">Satsuma mandarin</name>
    <name type="synonym">Citrus nobilis var. unshiu</name>
    <dbReference type="NCBI Taxonomy" id="55188"/>
    <lineage>
        <taxon>Eukaryota</taxon>
        <taxon>Viridiplantae</taxon>
        <taxon>Streptophyta</taxon>
        <taxon>Embryophyta</taxon>
        <taxon>Tracheophyta</taxon>
        <taxon>Spermatophyta</taxon>
        <taxon>Magnoliopsida</taxon>
        <taxon>eudicotyledons</taxon>
        <taxon>Gunneridae</taxon>
        <taxon>Pentapetalae</taxon>
        <taxon>rosids</taxon>
        <taxon>malvids</taxon>
        <taxon>Sapindales</taxon>
        <taxon>Rutaceae</taxon>
        <taxon>Aurantioideae</taxon>
        <taxon>Citrus</taxon>
    </lineage>
</organism>
<dbReference type="Proteomes" id="UP000236630">
    <property type="component" value="Unassembled WGS sequence"/>
</dbReference>
<evidence type="ECO:0000313" key="2">
    <source>
        <dbReference type="EMBL" id="GAY66535.1"/>
    </source>
</evidence>
<protein>
    <submittedName>
        <fullName evidence="2">Uncharacterized protein</fullName>
    </submittedName>
</protein>
<dbReference type="AlphaFoldDB" id="A0A2H5QQI3"/>